<keyword evidence="2" id="KW-0732">Signal</keyword>
<feature type="compositionally biased region" description="Basic and acidic residues" evidence="1">
    <location>
        <begin position="483"/>
        <end position="506"/>
    </location>
</feature>
<evidence type="ECO:0000256" key="1">
    <source>
        <dbReference type="SAM" id="MobiDB-lite"/>
    </source>
</evidence>
<evidence type="ECO:0000313" key="5">
    <source>
        <dbReference type="Proteomes" id="UP000242770"/>
    </source>
</evidence>
<reference evidence="5" key="3">
    <citation type="submission" date="2014-06" db="EMBL/GenBank/DDBJ databases">
        <authorList>
            <person name="Berkman P.J."/>
        </authorList>
    </citation>
    <scope>NUCLEOTIDE SEQUENCE [LARGE SCALE GENOMIC DNA]</scope>
</reference>
<organism evidence="3 5">
    <name type="scientific">Sporisorium scitamineum</name>
    <dbReference type="NCBI Taxonomy" id="49012"/>
    <lineage>
        <taxon>Eukaryota</taxon>
        <taxon>Fungi</taxon>
        <taxon>Dikarya</taxon>
        <taxon>Basidiomycota</taxon>
        <taxon>Ustilaginomycotina</taxon>
        <taxon>Ustilaginomycetes</taxon>
        <taxon>Ustilaginales</taxon>
        <taxon>Ustilaginaceae</taxon>
        <taxon>Sporisorium</taxon>
    </lineage>
</organism>
<feature type="compositionally biased region" description="Polar residues" evidence="1">
    <location>
        <begin position="75"/>
        <end position="91"/>
    </location>
</feature>
<name>A0A0F7RZC5_9BASI</name>
<dbReference type="OrthoDB" id="2548355at2759"/>
<feature type="chain" id="PRO_5015039038" evidence="2">
    <location>
        <begin position="25"/>
        <end position="514"/>
    </location>
</feature>
<keyword evidence="5" id="KW-1185">Reference proteome</keyword>
<protein>
    <submittedName>
        <fullName evidence="3">Uncharacterized protein</fullName>
    </submittedName>
</protein>
<reference evidence="3" key="1">
    <citation type="submission" date="2014-06" db="EMBL/GenBank/DDBJ databases">
        <authorList>
            <person name="Berkman J.Paul."/>
        </authorList>
    </citation>
    <scope>NUCLEOTIDE SEQUENCE [LARGE SCALE GENOMIC DNA]</scope>
</reference>
<dbReference type="AlphaFoldDB" id="A0A0F7RZC5"/>
<dbReference type="Proteomes" id="UP000242770">
    <property type="component" value="Unassembled WGS sequence"/>
</dbReference>
<dbReference type="EMBL" id="LK056664">
    <property type="protein sequence ID" value="CDU23733.1"/>
    <property type="molecule type" value="Genomic_DNA"/>
</dbReference>
<feature type="region of interest" description="Disordered" evidence="1">
    <location>
        <begin position="199"/>
        <end position="221"/>
    </location>
</feature>
<feature type="region of interest" description="Disordered" evidence="1">
    <location>
        <begin position="453"/>
        <end position="514"/>
    </location>
</feature>
<feature type="region of interest" description="Disordered" evidence="1">
    <location>
        <begin position="75"/>
        <end position="106"/>
    </location>
</feature>
<sequence>MLFNSKSLTSALVAMVSLSIAVSASLDPIEQHLATRDTTAFQPSKEAAGKLATPVDLGKTPVAPQAVFKLTGQDLHSTLPNTNPGPSSFEQSDIAVPGQNPPADLTKAGDDANKAHCYLGHATASIKRIRYTMNVQIDRDESGATTVAKADSVHGVVIKATSGLYSNSNPDQGSCAKTLARHGEMCANRPYIVPQSILPQGSPNGAAGAGAGAGTGDDKNKLDPKVAKYHAGPLVTKRSSEVVTLESDSADEAAHLVFKRDTEAKPAPDTNPVDPIYKTETTVSGTDASITGPAGTVCIDTVKRDKEVTKVVPTKATPKTTPQSGAEPLHFELVRRDEKSNVWNQIIYDAHGKVVDVTHLSLTSDMKFFRAEYLCESCKPGHQKHTVLYENVEIEVDALHESALPTVQCQGQAQSTNVHKRDKSRYAKKNGSGINYTGLIFAIDRVTLGVSDGKGHGGAASVTEGQFQPVSGEIPAKQTPAVEESKEDGKPKPEEDKPKPVKRDVVAEADGPIF</sequence>
<accession>A0A0F7RZC5</accession>
<evidence type="ECO:0000313" key="3">
    <source>
        <dbReference type="EMBL" id="CDS00698.1"/>
    </source>
</evidence>
<evidence type="ECO:0000313" key="4">
    <source>
        <dbReference type="EMBL" id="CDU23733.1"/>
    </source>
</evidence>
<feature type="signal peptide" evidence="2">
    <location>
        <begin position="1"/>
        <end position="24"/>
    </location>
</feature>
<proteinExistence type="predicted"/>
<reference evidence="4" key="2">
    <citation type="submission" date="2014-06" db="EMBL/GenBank/DDBJ databases">
        <authorList>
            <person name="Ju J."/>
            <person name="Zhang J."/>
        </authorList>
    </citation>
    <scope>NUCLEOTIDE SEQUENCE</scope>
    <source>
        <strain evidence="4">SscI8</strain>
    </source>
</reference>
<evidence type="ECO:0000256" key="2">
    <source>
        <dbReference type="SAM" id="SignalP"/>
    </source>
</evidence>
<dbReference type="EMBL" id="CCFA01002893">
    <property type="protein sequence ID" value="CDS00698.1"/>
    <property type="molecule type" value="Genomic_DNA"/>
</dbReference>
<gene>
    <name evidence="3" type="primary">SSCI48950.1</name>
    <name evidence="4" type="ORF">SPSC_02362</name>
</gene>